<evidence type="ECO:0000313" key="7">
    <source>
        <dbReference type="EMBL" id="PZE16920.1"/>
    </source>
</evidence>
<name>A0A2W1N048_9FLAO</name>
<evidence type="ECO:0000256" key="3">
    <source>
        <dbReference type="ARBA" id="ARBA00022692"/>
    </source>
</evidence>
<dbReference type="EMBL" id="QKSB01000006">
    <property type="protein sequence ID" value="PZE16920.1"/>
    <property type="molecule type" value="Genomic_DNA"/>
</dbReference>
<reference evidence="7 8" key="1">
    <citation type="submission" date="2018-06" db="EMBL/GenBank/DDBJ databases">
        <title>The draft genome sequence of Crocinitomix sp. SM1701.</title>
        <authorList>
            <person name="Zhang X."/>
        </authorList>
    </citation>
    <scope>NUCLEOTIDE SEQUENCE [LARGE SCALE GENOMIC DNA]</scope>
    <source>
        <strain evidence="7 8">SM1701</strain>
    </source>
</reference>
<keyword evidence="8" id="KW-1185">Reference proteome</keyword>
<sequence length="116" mass="12849">MDNQIHAIEAKSTKRSKAVSQETSSNEIALVNNNQTTSKKALKKIIKNKKNTSDSSENSADDLLILLVILCFLLPPIAVGIKTDWDITKLLISILLTIFFWLPGIIYALLVVLDVI</sequence>
<protein>
    <recommendedName>
        <fullName evidence="9">YqaE/Pmp3 family membrane protein</fullName>
    </recommendedName>
</protein>
<dbReference type="GO" id="GO:0016020">
    <property type="term" value="C:membrane"/>
    <property type="evidence" value="ECO:0007669"/>
    <property type="project" value="UniProtKB-SubCell"/>
</dbReference>
<evidence type="ECO:0000256" key="4">
    <source>
        <dbReference type="ARBA" id="ARBA00022989"/>
    </source>
</evidence>
<dbReference type="PANTHER" id="PTHR21659">
    <property type="entry name" value="HYDROPHOBIC PROTEIN RCI2 LOW TEMPERATURE AND SALT RESPONSIVE PROTEIN LTI6 -RELATED"/>
    <property type="match status" value="1"/>
</dbReference>
<dbReference type="Proteomes" id="UP000249248">
    <property type="component" value="Unassembled WGS sequence"/>
</dbReference>
<proteinExistence type="inferred from homology"/>
<comment type="subcellular location">
    <subcellularLocation>
        <location evidence="1">Membrane</location>
    </subcellularLocation>
</comment>
<evidence type="ECO:0000313" key="8">
    <source>
        <dbReference type="Proteomes" id="UP000249248"/>
    </source>
</evidence>
<comment type="similarity">
    <text evidence="2">Belongs to the UPF0057 (PMP3) family.</text>
</comment>
<evidence type="ECO:0000256" key="6">
    <source>
        <dbReference type="SAM" id="Phobius"/>
    </source>
</evidence>
<feature type="transmembrane region" description="Helical" evidence="6">
    <location>
        <begin position="90"/>
        <end position="113"/>
    </location>
</feature>
<keyword evidence="5 6" id="KW-0472">Membrane</keyword>
<dbReference type="Pfam" id="PF01679">
    <property type="entry name" value="Pmp3"/>
    <property type="match status" value="1"/>
</dbReference>
<evidence type="ECO:0000256" key="2">
    <source>
        <dbReference type="ARBA" id="ARBA00009530"/>
    </source>
</evidence>
<organism evidence="7 8">
    <name type="scientific">Putridiphycobacter roseus</name>
    <dbReference type="NCBI Taxonomy" id="2219161"/>
    <lineage>
        <taxon>Bacteria</taxon>
        <taxon>Pseudomonadati</taxon>
        <taxon>Bacteroidota</taxon>
        <taxon>Flavobacteriia</taxon>
        <taxon>Flavobacteriales</taxon>
        <taxon>Crocinitomicaceae</taxon>
        <taxon>Putridiphycobacter</taxon>
    </lineage>
</organism>
<evidence type="ECO:0008006" key="9">
    <source>
        <dbReference type="Google" id="ProtNLM"/>
    </source>
</evidence>
<dbReference type="InterPro" id="IPR000612">
    <property type="entry name" value="PMP3"/>
</dbReference>
<comment type="caution">
    <text evidence="7">The sequence shown here is derived from an EMBL/GenBank/DDBJ whole genome shotgun (WGS) entry which is preliminary data.</text>
</comment>
<keyword evidence="3 6" id="KW-0812">Transmembrane</keyword>
<dbReference type="AlphaFoldDB" id="A0A2W1N048"/>
<evidence type="ECO:0000256" key="5">
    <source>
        <dbReference type="ARBA" id="ARBA00023136"/>
    </source>
</evidence>
<dbReference type="PANTHER" id="PTHR21659:SF42">
    <property type="entry name" value="UPF0057 MEMBRANE PROTEIN ZK632.10-RELATED"/>
    <property type="match status" value="1"/>
</dbReference>
<feature type="transmembrane region" description="Helical" evidence="6">
    <location>
        <begin position="63"/>
        <end position="81"/>
    </location>
</feature>
<keyword evidence="4 6" id="KW-1133">Transmembrane helix</keyword>
<evidence type="ECO:0000256" key="1">
    <source>
        <dbReference type="ARBA" id="ARBA00004370"/>
    </source>
</evidence>
<accession>A0A2W1N048</accession>
<gene>
    <name evidence="7" type="ORF">DNU06_11575</name>
</gene>